<dbReference type="InterPro" id="IPR038718">
    <property type="entry name" value="SNF2-like_sf"/>
</dbReference>
<dbReference type="Proteomes" id="UP000664859">
    <property type="component" value="Unassembled WGS sequence"/>
</dbReference>
<dbReference type="InterPro" id="IPR000330">
    <property type="entry name" value="SNF2_N"/>
</dbReference>
<comment type="similarity">
    <text evidence="2">Belongs to the SNF2/RAD54 helicase family.</text>
</comment>
<protein>
    <submittedName>
        <fullName evidence="11">SNF2 family N-terminal domain-containing protein</fullName>
    </submittedName>
</protein>
<evidence type="ECO:0000259" key="10">
    <source>
        <dbReference type="PROSITE" id="PS51194"/>
    </source>
</evidence>
<evidence type="ECO:0000313" key="11">
    <source>
        <dbReference type="EMBL" id="KAG5186539.1"/>
    </source>
</evidence>
<proteinExistence type="inferred from homology"/>
<dbReference type="EMBL" id="JAFCMP010000111">
    <property type="protein sequence ID" value="KAG5186539.1"/>
    <property type="molecule type" value="Genomic_DNA"/>
</dbReference>
<dbReference type="OrthoDB" id="5857104at2759"/>
<dbReference type="InterPro" id="IPR027417">
    <property type="entry name" value="P-loop_NTPase"/>
</dbReference>
<comment type="subcellular location">
    <subcellularLocation>
        <location evidence="1">Nucleus</location>
    </subcellularLocation>
</comment>
<evidence type="ECO:0000256" key="1">
    <source>
        <dbReference type="ARBA" id="ARBA00004123"/>
    </source>
</evidence>
<feature type="domain" description="Helicase ATP-binding" evidence="9">
    <location>
        <begin position="36"/>
        <end position="205"/>
    </location>
</feature>
<dbReference type="Gene3D" id="3.40.50.10810">
    <property type="entry name" value="Tandem AAA-ATPase domain"/>
    <property type="match status" value="1"/>
</dbReference>
<dbReference type="PANTHER" id="PTHR10799">
    <property type="entry name" value="SNF2/RAD54 HELICASE FAMILY"/>
    <property type="match status" value="1"/>
</dbReference>
<dbReference type="GO" id="GO:0016787">
    <property type="term" value="F:hydrolase activity"/>
    <property type="evidence" value="ECO:0007669"/>
    <property type="project" value="UniProtKB-KW"/>
</dbReference>
<dbReference type="AlphaFoldDB" id="A0A835Z5K9"/>
<evidence type="ECO:0000256" key="7">
    <source>
        <dbReference type="ARBA" id="ARBA00023054"/>
    </source>
</evidence>
<keyword evidence="8" id="KW-0539">Nucleus</keyword>
<evidence type="ECO:0000256" key="4">
    <source>
        <dbReference type="ARBA" id="ARBA00022801"/>
    </source>
</evidence>
<accession>A0A835Z5K9</accession>
<evidence type="ECO:0000256" key="2">
    <source>
        <dbReference type="ARBA" id="ARBA00007025"/>
    </source>
</evidence>
<keyword evidence="5" id="KW-0347">Helicase</keyword>
<evidence type="ECO:0000256" key="5">
    <source>
        <dbReference type="ARBA" id="ARBA00022806"/>
    </source>
</evidence>
<dbReference type="GO" id="GO:0005634">
    <property type="term" value="C:nucleus"/>
    <property type="evidence" value="ECO:0007669"/>
    <property type="project" value="UniProtKB-SubCell"/>
</dbReference>
<dbReference type="FunFam" id="3.40.50.10810:FF:000015">
    <property type="entry name" value="lymphoid-specific helicase isoform X1"/>
    <property type="match status" value="1"/>
</dbReference>
<evidence type="ECO:0000256" key="8">
    <source>
        <dbReference type="ARBA" id="ARBA00023242"/>
    </source>
</evidence>
<dbReference type="Gene3D" id="3.40.50.300">
    <property type="entry name" value="P-loop containing nucleotide triphosphate hydrolases"/>
    <property type="match status" value="1"/>
</dbReference>
<evidence type="ECO:0000256" key="3">
    <source>
        <dbReference type="ARBA" id="ARBA00022741"/>
    </source>
</evidence>
<dbReference type="InterPro" id="IPR049730">
    <property type="entry name" value="SNF2/RAD54-like_C"/>
</dbReference>
<dbReference type="SMART" id="SM00490">
    <property type="entry name" value="HELICc"/>
    <property type="match status" value="1"/>
</dbReference>
<dbReference type="PROSITE" id="PS51194">
    <property type="entry name" value="HELICASE_CTER"/>
    <property type="match status" value="1"/>
</dbReference>
<dbReference type="Pfam" id="PF00176">
    <property type="entry name" value="SNF2-rel_dom"/>
    <property type="match status" value="1"/>
</dbReference>
<dbReference type="CDD" id="cd18793">
    <property type="entry name" value="SF2_C_SNF"/>
    <property type="match status" value="1"/>
</dbReference>
<feature type="domain" description="Helicase C-terminal" evidence="10">
    <location>
        <begin position="355"/>
        <end position="508"/>
    </location>
</feature>
<keyword evidence="3" id="KW-0547">Nucleotide-binding</keyword>
<dbReference type="GO" id="GO:0004386">
    <property type="term" value="F:helicase activity"/>
    <property type="evidence" value="ECO:0007669"/>
    <property type="project" value="UniProtKB-KW"/>
</dbReference>
<evidence type="ECO:0000256" key="6">
    <source>
        <dbReference type="ARBA" id="ARBA00022840"/>
    </source>
</evidence>
<dbReference type="SMART" id="SM00487">
    <property type="entry name" value="DEXDc"/>
    <property type="match status" value="1"/>
</dbReference>
<dbReference type="PROSITE" id="PS51192">
    <property type="entry name" value="HELICASE_ATP_BIND_1"/>
    <property type="match status" value="1"/>
</dbReference>
<dbReference type="GO" id="GO:0005524">
    <property type="term" value="F:ATP binding"/>
    <property type="evidence" value="ECO:0007669"/>
    <property type="project" value="UniProtKB-KW"/>
</dbReference>
<dbReference type="SUPFAM" id="SSF52540">
    <property type="entry name" value="P-loop containing nucleoside triphosphate hydrolases"/>
    <property type="match status" value="2"/>
</dbReference>
<keyword evidence="6" id="KW-0067">ATP-binding</keyword>
<reference evidence="11" key="1">
    <citation type="submission" date="2021-02" db="EMBL/GenBank/DDBJ databases">
        <title>First Annotated Genome of the Yellow-green Alga Tribonema minus.</title>
        <authorList>
            <person name="Mahan K.M."/>
        </authorList>
    </citation>
    <scope>NUCLEOTIDE SEQUENCE</scope>
    <source>
        <strain evidence="11">UTEX B ZZ1240</strain>
    </source>
</reference>
<comment type="caution">
    <text evidence="11">The sequence shown here is derived from an EMBL/GenBank/DDBJ whole genome shotgun (WGS) entry which is preliminary data.</text>
</comment>
<gene>
    <name evidence="11" type="ORF">JKP88DRAFT_271879</name>
</gene>
<dbReference type="InterPro" id="IPR014001">
    <property type="entry name" value="Helicase_ATP-bd"/>
</dbReference>
<dbReference type="Pfam" id="PF00271">
    <property type="entry name" value="Helicase_C"/>
    <property type="match status" value="1"/>
</dbReference>
<keyword evidence="12" id="KW-1185">Reference proteome</keyword>
<keyword evidence="7" id="KW-0175">Coiled coil</keyword>
<name>A0A835Z5K9_9STRA</name>
<organism evidence="11 12">
    <name type="scientific">Tribonema minus</name>
    <dbReference type="NCBI Taxonomy" id="303371"/>
    <lineage>
        <taxon>Eukaryota</taxon>
        <taxon>Sar</taxon>
        <taxon>Stramenopiles</taxon>
        <taxon>Ochrophyta</taxon>
        <taxon>PX clade</taxon>
        <taxon>Xanthophyceae</taxon>
        <taxon>Tribonematales</taxon>
        <taxon>Tribonemataceae</taxon>
        <taxon>Tribonema</taxon>
    </lineage>
</organism>
<keyword evidence="4" id="KW-0378">Hydrolase</keyword>
<evidence type="ECO:0000259" key="9">
    <source>
        <dbReference type="PROSITE" id="PS51192"/>
    </source>
</evidence>
<evidence type="ECO:0000313" key="12">
    <source>
        <dbReference type="Proteomes" id="UP000664859"/>
    </source>
</evidence>
<sequence>MARAQTGSAPYLFVQPPHMSGGTLKDYQVEGVRWLINLFQNGVSGILADEMGLGKTVQVIGLLVGLRDMNVCGPFMICAPLATLPNWVSEIRKWCPGLRVILYHGSKAEREALRKGPLNPARATDMKFPVVVTSYEICINDRAHLQHYPWKYMVVDEGQRVKNKDCRLVRELKLLPAQSRLLLSGTPIQNTLEELWSLLNFVNPEIFDDLTVFRSWFGFRNIGKDISVDQIVSDEEQANVVSQLHEILRPFLLRRLKRDVLQNEMPPKREVLVYAGMTRLQRTYYSLVEAGTLRDTLCELGIEGAADISQINSNMNQRKVCQHPYLFGEPRDKTGEYVGVSNPETLVAASGKLALLDRLLKRLKQQGHKVLLFSQMTSMLTILEDYLRHRDWGYCRIDGTSALIDRQASIDAFNNGETNDDLFVFLLSTRAGGLGINLTAADTVVIFDSDWNPHQDSQAQDRCHRIGQQHPVVVYRLLTLSSVEIDMMEKQISKKKLERMAVAGGDFRKVGQRSRGALTSQALRGLLADDIANLQQRAAAGAGSSAGAISEEELEMVLDRQLIFGDDPVYLARGGVPAPDGKTIPKEGHMYDVVDASIDSILDEMAK</sequence>
<dbReference type="InterPro" id="IPR001650">
    <property type="entry name" value="Helicase_C-like"/>
</dbReference>